<dbReference type="AlphaFoldDB" id="A0AAD4ZAK7"/>
<name>A0AAD4ZAK7_PRUDU</name>
<keyword evidence="3" id="KW-1185">Reference proteome</keyword>
<accession>A0AAD4ZAK7</accession>
<dbReference type="EMBL" id="JAJFAZ020000003">
    <property type="protein sequence ID" value="KAI5338995.1"/>
    <property type="molecule type" value="Genomic_DNA"/>
</dbReference>
<organism evidence="2 3">
    <name type="scientific">Prunus dulcis</name>
    <name type="common">Almond</name>
    <name type="synonym">Amygdalus dulcis</name>
    <dbReference type="NCBI Taxonomy" id="3755"/>
    <lineage>
        <taxon>Eukaryota</taxon>
        <taxon>Viridiplantae</taxon>
        <taxon>Streptophyta</taxon>
        <taxon>Embryophyta</taxon>
        <taxon>Tracheophyta</taxon>
        <taxon>Spermatophyta</taxon>
        <taxon>Magnoliopsida</taxon>
        <taxon>eudicotyledons</taxon>
        <taxon>Gunneridae</taxon>
        <taxon>Pentapetalae</taxon>
        <taxon>rosids</taxon>
        <taxon>fabids</taxon>
        <taxon>Rosales</taxon>
        <taxon>Rosaceae</taxon>
        <taxon>Amygdaloideae</taxon>
        <taxon>Amygdaleae</taxon>
        <taxon>Prunus</taxon>
    </lineage>
</organism>
<evidence type="ECO:0000313" key="2">
    <source>
        <dbReference type="EMBL" id="KAI5338995.1"/>
    </source>
</evidence>
<reference evidence="2 3" key="1">
    <citation type="journal article" date="2022" name="G3 (Bethesda)">
        <title>Whole-genome sequence and methylome profiling of the almond [Prunus dulcis (Mill.) D.A. Webb] cultivar 'Nonpareil'.</title>
        <authorList>
            <person name="D'Amico-Willman K.M."/>
            <person name="Ouma W.Z."/>
            <person name="Meulia T."/>
            <person name="Sideli G.M."/>
            <person name="Gradziel T.M."/>
            <person name="Fresnedo-Ramirez J."/>
        </authorList>
    </citation>
    <scope>NUCLEOTIDE SEQUENCE [LARGE SCALE GENOMIC DNA]</scope>
    <source>
        <strain evidence="2">Clone GOH B32 T37-40</strain>
    </source>
</reference>
<sequence>MFRQWLTTNMRRPINSKISHHITNFDQKLTIYRRPHSKQFDQEKFPRGFEVPKFALFSGDGLQSTMEHIGRFTTQCAEIGHHEALKLRFFPSTLKGAALSWYVKLPQNTVPNWQTMEQIFHEQFYRPEPEALMADLAKIRQGSK</sequence>
<dbReference type="Pfam" id="PF03732">
    <property type="entry name" value="Retrotrans_gag"/>
    <property type="match status" value="1"/>
</dbReference>
<evidence type="ECO:0000259" key="1">
    <source>
        <dbReference type="Pfam" id="PF03732"/>
    </source>
</evidence>
<gene>
    <name evidence="2" type="ORF">L3X38_018267</name>
</gene>
<dbReference type="PANTHER" id="PTHR33223">
    <property type="entry name" value="CCHC-TYPE DOMAIN-CONTAINING PROTEIN"/>
    <property type="match status" value="1"/>
</dbReference>
<proteinExistence type="predicted"/>
<comment type="caution">
    <text evidence="2">The sequence shown here is derived from an EMBL/GenBank/DDBJ whole genome shotgun (WGS) entry which is preliminary data.</text>
</comment>
<dbReference type="Proteomes" id="UP001054821">
    <property type="component" value="Chromosome 3"/>
</dbReference>
<evidence type="ECO:0000313" key="3">
    <source>
        <dbReference type="Proteomes" id="UP001054821"/>
    </source>
</evidence>
<feature type="domain" description="Retrotransposon gag" evidence="1">
    <location>
        <begin position="88"/>
        <end position="143"/>
    </location>
</feature>
<protein>
    <recommendedName>
        <fullName evidence="1">Retrotransposon gag domain-containing protein</fullName>
    </recommendedName>
</protein>
<dbReference type="PANTHER" id="PTHR33223:SF11">
    <property type="entry name" value="ELEMENT PROTEIN, PUTATIVE-RELATED"/>
    <property type="match status" value="1"/>
</dbReference>
<dbReference type="InterPro" id="IPR005162">
    <property type="entry name" value="Retrotrans_gag_dom"/>
</dbReference>